<evidence type="ECO:0000256" key="7">
    <source>
        <dbReference type="ARBA" id="ARBA00022755"/>
    </source>
</evidence>
<evidence type="ECO:0000256" key="3">
    <source>
        <dbReference type="ARBA" id="ARBA00012217"/>
    </source>
</evidence>
<dbReference type="Gene3D" id="3.30.470.20">
    <property type="entry name" value="ATP-grasp fold, B domain"/>
    <property type="match status" value="1"/>
</dbReference>
<dbReference type="FunFam" id="3.30.470.20:FF:000015">
    <property type="entry name" value="Phosphoribosylaminoimidazole-succinocarboxamide synthase"/>
    <property type="match status" value="1"/>
</dbReference>
<name>A0A2A9N7L8_9AGAR</name>
<dbReference type="EMBL" id="KZ302188">
    <property type="protein sequence ID" value="PFH46475.1"/>
    <property type="molecule type" value="Genomic_DNA"/>
</dbReference>
<dbReference type="Proteomes" id="UP000242287">
    <property type="component" value="Unassembled WGS sequence"/>
</dbReference>
<protein>
    <recommendedName>
        <fullName evidence="4">Phosphoribosylaminoimidazole-succinocarboxamide synthase</fullName>
        <ecNumber evidence="3">6.3.2.6</ecNumber>
    </recommendedName>
    <alternativeName>
        <fullName evidence="9">SAICAR synthetase</fullName>
    </alternativeName>
</protein>
<gene>
    <name evidence="11" type="ORF">AMATHDRAFT_183411</name>
</gene>
<dbReference type="UniPathway" id="UPA00074">
    <property type="reaction ID" value="UER00131"/>
</dbReference>
<keyword evidence="8" id="KW-0067">ATP-binding</keyword>
<sequence length="314" mass="35181">MSVLLNSHLPTLTLLSKGKVRDIYATSSPDHLLFVASDRISAYDVILRNGIPDKGKLLTQISLFWFSKLRHIIPNHVVTANVDNMPDDVRQYKQQIEGRAMLVRKADVVPIEAIVRGYLTGSAWMEYQKTQTIHGIPQPIDLIECQKLPEPIFTPSTKAEQGAHDENISPERATELIGHDLYTQISDISLALYKSASEYAHSRGLILADTKFEFGLIPTATTSAPQQLILIDELLTPDSSRYWPLSAYIPGKSQVSFDKQYLRDWLVGSGFRKGLENGPLGREGEGWIIEEDVVQGTKQRYQEAVKLLTHSVTV</sequence>
<dbReference type="CDD" id="cd01414">
    <property type="entry name" value="SAICAR_synt_Sc"/>
    <property type="match status" value="1"/>
</dbReference>
<dbReference type="AlphaFoldDB" id="A0A2A9N7L8"/>
<comment type="similarity">
    <text evidence="2">Belongs to the SAICAR synthetase family.</text>
</comment>
<dbReference type="InterPro" id="IPR018236">
    <property type="entry name" value="SAICAR_synthetase_CS"/>
</dbReference>
<dbReference type="PANTHER" id="PTHR43700:SF1">
    <property type="entry name" value="PHOSPHORIBOSYLAMINOIMIDAZOLE-SUCCINOCARBOXAMIDE SYNTHASE"/>
    <property type="match status" value="1"/>
</dbReference>
<evidence type="ECO:0000256" key="1">
    <source>
        <dbReference type="ARBA" id="ARBA00004672"/>
    </source>
</evidence>
<keyword evidence="7" id="KW-0658">Purine biosynthesis</keyword>
<dbReference type="HAMAP" id="MF_00137">
    <property type="entry name" value="SAICAR_synth"/>
    <property type="match status" value="1"/>
</dbReference>
<dbReference type="PROSITE" id="PS01058">
    <property type="entry name" value="SAICAR_SYNTHETASE_2"/>
    <property type="match status" value="1"/>
</dbReference>
<dbReference type="NCBIfam" id="NF010568">
    <property type="entry name" value="PRK13961.1"/>
    <property type="match status" value="1"/>
</dbReference>
<evidence type="ECO:0000259" key="10">
    <source>
        <dbReference type="Pfam" id="PF01259"/>
    </source>
</evidence>
<dbReference type="GO" id="GO:0005737">
    <property type="term" value="C:cytoplasm"/>
    <property type="evidence" value="ECO:0007669"/>
    <property type="project" value="TreeGrafter"/>
</dbReference>
<organism evidence="11 12">
    <name type="scientific">Amanita thiersii Skay4041</name>
    <dbReference type="NCBI Taxonomy" id="703135"/>
    <lineage>
        <taxon>Eukaryota</taxon>
        <taxon>Fungi</taxon>
        <taxon>Dikarya</taxon>
        <taxon>Basidiomycota</taxon>
        <taxon>Agaricomycotina</taxon>
        <taxon>Agaricomycetes</taxon>
        <taxon>Agaricomycetidae</taxon>
        <taxon>Agaricales</taxon>
        <taxon>Pluteineae</taxon>
        <taxon>Amanitaceae</taxon>
        <taxon>Amanita</taxon>
    </lineage>
</organism>
<keyword evidence="12" id="KW-1185">Reference proteome</keyword>
<dbReference type="InterPro" id="IPR028923">
    <property type="entry name" value="SAICAR_synt/ADE2_N"/>
</dbReference>
<dbReference type="SUPFAM" id="SSF56104">
    <property type="entry name" value="SAICAR synthase-like"/>
    <property type="match status" value="1"/>
</dbReference>
<dbReference type="PROSITE" id="PS01057">
    <property type="entry name" value="SAICAR_SYNTHETASE_1"/>
    <property type="match status" value="1"/>
</dbReference>
<dbReference type="OrthoDB" id="9991235at2759"/>
<dbReference type="PANTHER" id="PTHR43700">
    <property type="entry name" value="PHOSPHORIBOSYLAMINOIMIDAZOLE-SUCCINOCARBOXAMIDE SYNTHASE"/>
    <property type="match status" value="1"/>
</dbReference>
<dbReference type="GO" id="GO:0004639">
    <property type="term" value="F:phosphoribosylaminoimidazolesuccinocarboxamide synthase activity"/>
    <property type="evidence" value="ECO:0007669"/>
    <property type="project" value="UniProtKB-EC"/>
</dbReference>
<feature type="domain" description="SAICAR synthetase/ADE2 N-terminal" evidence="10">
    <location>
        <begin position="15"/>
        <end position="268"/>
    </location>
</feature>
<evidence type="ECO:0000256" key="5">
    <source>
        <dbReference type="ARBA" id="ARBA00022598"/>
    </source>
</evidence>
<dbReference type="STRING" id="703135.A0A2A9N7L8"/>
<dbReference type="InterPro" id="IPR001636">
    <property type="entry name" value="SAICAR_synth"/>
</dbReference>
<evidence type="ECO:0000313" key="12">
    <source>
        <dbReference type="Proteomes" id="UP000242287"/>
    </source>
</evidence>
<keyword evidence="5" id="KW-0436">Ligase</keyword>
<comment type="pathway">
    <text evidence="1">Purine metabolism; IMP biosynthesis via de novo pathway; 5-amino-1-(5-phospho-D-ribosyl)imidazole-4-carboxamide from 5-amino-1-(5-phospho-D-ribosyl)imidazole-4-carboxylate: step 1/2.</text>
</comment>
<evidence type="ECO:0000256" key="8">
    <source>
        <dbReference type="ARBA" id="ARBA00022840"/>
    </source>
</evidence>
<dbReference type="EC" id="6.3.2.6" evidence="3"/>
<dbReference type="Gene3D" id="3.30.200.20">
    <property type="entry name" value="Phosphorylase Kinase, domain 1"/>
    <property type="match status" value="1"/>
</dbReference>
<evidence type="ECO:0000256" key="4">
    <source>
        <dbReference type="ARBA" id="ARBA00016460"/>
    </source>
</evidence>
<dbReference type="GO" id="GO:0006189">
    <property type="term" value="P:'de novo' IMP biosynthetic process"/>
    <property type="evidence" value="ECO:0007669"/>
    <property type="project" value="UniProtKB-UniPathway"/>
</dbReference>
<evidence type="ECO:0000256" key="6">
    <source>
        <dbReference type="ARBA" id="ARBA00022741"/>
    </source>
</evidence>
<proteinExistence type="inferred from homology"/>
<evidence type="ECO:0000313" key="11">
    <source>
        <dbReference type="EMBL" id="PFH46475.1"/>
    </source>
</evidence>
<reference evidence="11 12" key="1">
    <citation type="submission" date="2014-02" db="EMBL/GenBank/DDBJ databases">
        <title>Transposable element dynamics among asymbiotic and ectomycorrhizal Amanita fungi.</title>
        <authorList>
            <consortium name="DOE Joint Genome Institute"/>
            <person name="Hess J."/>
            <person name="Skrede I."/>
            <person name="Wolfe B."/>
            <person name="LaButti K."/>
            <person name="Ohm R.A."/>
            <person name="Grigoriev I.V."/>
            <person name="Pringle A."/>
        </authorList>
    </citation>
    <scope>NUCLEOTIDE SEQUENCE [LARGE SCALE GENOMIC DNA]</scope>
    <source>
        <strain evidence="11 12">SKay4041</strain>
    </source>
</reference>
<evidence type="ECO:0000256" key="9">
    <source>
        <dbReference type="ARBA" id="ARBA00030409"/>
    </source>
</evidence>
<dbReference type="Pfam" id="PF01259">
    <property type="entry name" value="SAICAR_synt"/>
    <property type="match status" value="1"/>
</dbReference>
<dbReference type="NCBIfam" id="TIGR00081">
    <property type="entry name" value="purC"/>
    <property type="match status" value="1"/>
</dbReference>
<accession>A0A2A9N7L8</accession>
<keyword evidence="6" id="KW-0547">Nucleotide-binding</keyword>
<dbReference type="GO" id="GO:0005524">
    <property type="term" value="F:ATP binding"/>
    <property type="evidence" value="ECO:0007669"/>
    <property type="project" value="UniProtKB-KW"/>
</dbReference>
<evidence type="ECO:0000256" key="2">
    <source>
        <dbReference type="ARBA" id="ARBA00010190"/>
    </source>
</evidence>